<dbReference type="GO" id="GO:0009254">
    <property type="term" value="P:peptidoglycan turnover"/>
    <property type="evidence" value="ECO:0007669"/>
    <property type="project" value="InterPro"/>
</dbReference>
<accession>A0A919X871</accession>
<evidence type="ECO:0000256" key="3">
    <source>
        <dbReference type="SAM" id="SignalP"/>
    </source>
</evidence>
<dbReference type="AlphaFoldDB" id="A0A919X871"/>
<dbReference type="CDD" id="cd22786">
    <property type="entry name" value="DPBB_YuiC-like"/>
    <property type="match status" value="1"/>
</dbReference>
<feature type="signal peptide" evidence="3">
    <location>
        <begin position="1"/>
        <end position="26"/>
    </location>
</feature>
<comment type="caution">
    <text evidence="6">The sequence shown here is derived from an EMBL/GenBank/DDBJ whole genome shotgun (WGS) entry which is preliminary data.</text>
</comment>
<keyword evidence="7" id="KW-1185">Reference proteome</keyword>
<reference evidence="6" key="1">
    <citation type="submission" date="2021-03" db="EMBL/GenBank/DDBJ databases">
        <title>Antimicrobial resistance genes in bacteria isolated from Japanese honey, and their potential for conferring macrolide and lincosamide resistance in the American foulbrood pathogen Paenibacillus larvae.</title>
        <authorList>
            <person name="Okamoto M."/>
            <person name="Kumagai M."/>
            <person name="Kanamori H."/>
            <person name="Takamatsu D."/>
        </authorList>
    </citation>
    <scope>NUCLEOTIDE SEQUENCE</scope>
    <source>
        <strain evidence="6">J43TS3</strain>
    </source>
</reference>
<dbReference type="PANTHER" id="PTHR39160">
    <property type="entry name" value="CELL WALL-BINDING PROTEIN YOCH"/>
    <property type="match status" value="1"/>
</dbReference>
<feature type="chain" id="PRO_5037368672" description="3D domain-containing protein" evidence="3">
    <location>
        <begin position="27"/>
        <end position="368"/>
    </location>
</feature>
<evidence type="ECO:0000259" key="5">
    <source>
        <dbReference type="Pfam" id="PF24568"/>
    </source>
</evidence>
<dbReference type="GO" id="GO:0019867">
    <property type="term" value="C:outer membrane"/>
    <property type="evidence" value="ECO:0007669"/>
    <property type="project" value="InterPro"/>
</dbReference>
<dbReference type="GO" id="GO:0004553">
    <property type="term" value="F:hydrolase activity, hydrolyzing O-glycosyl compounds"/>
    <property type="evidence" value="ECO:0007669"/>
    <property type="project" value="InterPro"/>
</dbReference>
<dbReference type="SUPFAM" id="SSF90257">
    <property type="entry name" value="Myosin rod fragments"/>
    <property type="match status" value="1"/>
</dbReference>
<protein>
    <recommendedName>
        <fullName evidence="8">3D domain-containing protein</fullName>
    </recommendedName>
</protein>
<evidence type="ECO:0000256" key="2">
    <source>
        <dbReference type="SAM" id="Coils"/>
    </source>
</evidence>
<evidence type="ECO:0008006" key="8">
    <source>
        <dbReference type="Google" id="ProtNLM"/>
    </source>
</evidence>
<evidence type="ECO:0000256" key="1">
    <source>
        <dbReference type="ARBA" id="ARBA00022729"/>
    </source>
</evidence>
<dbReference type="InterPro" id="IPR057309">
    <property type="entry name" value="PcsB_CC"/>
</dbReference>
<dbReference type="InterPro" id="IPR036908">
    <property type="entry name" value="RlpA-like_sf"/>
</dbReference>
<feature type="domain" description="3D" evidence="4">
    <location>
        <begin position="308"/>
        <end position="367"/>
    </location>
</feature>
<evidence type="ECO:0000313" key="7">
    <source>
        <dbReference type="Proteomes" id="UP000676917"/>
    </source>
</evidence>
<keyword evidence="2" id="KW-0175">Coiled coil</keyword>
<proteinExistence type="predicted"/>
<dbReference type="SUPFAM" id="SSF50685">
    <property type="entry name" value="Barwin-like endoglucanases"/>
    <property type="match status" value="1"/>
</dbReference>
<evidence type="ECO:0000313" key="6">
    <source>
        <dbReference type="EMBL" id="GIO25893.1"/>
    </source>
</evidence>
<dbReference type="Pfam" id="PF06725">
    <property type="entry name" value="3D"/>
    <property type="match status" value="1"/>
</dbReference>
<dbReference type="InterPro" id="IPR010611">
    <property type="entry name" value="3D_dom"/>
</dbReference>
<evidence type="ECO:0000259" key="4">
    <source>
        <dbReference type="Pfam" id="PF06725"/>
    </source>
</evidence>
<dbReference type="PANTHER" id="PTHR39160:SF6">
    <property type="entry name" value="CELL WALL-BINDING PROTEIN YOCH"/>
    <property type="match status" value="1"/>
</dbReference>
<dbReference type="RefSeq" id="WP_212919399.1">
    <property type="nucleotide sequence ID" value="NZ_BORP01000001.1"/>
</dbReference>
<gene>
    <name evidence="6" type="ORF">J43TS3_05040</name>
</gene>
<organism evidence="6 7">
    <name type="scientific">Ornithinibacillus bavariensis</name>
    <dbReference type="NCBI Taxonomy" id="545502"/>
    <lineage>
        <taxon>Bacteria</taxon>
        <taxon>Bacillati</taxon>
        <taxon>Bacillota</taxon>
        <taxon>Bacilli</taxon>
        <taxon>Bacillales</taxon>
        <taxon>Bacillaceae</taxon>
        <taxon>Ornithinibacillus</taxon>
    </lineage>
</organism>
<name>A0A919X871_9BACI</name>
<keyword evidence="1 3" id="KW-0732">Signal</keyword>
<dbReference type="Proteomes" id="UP000676917">
    <property type="component" value="Unassembled WGS sequence"/>
</dbReference>
<dbReference type="Pfam" id="PF24568">
    <property type="entry name" value="CC_PcsB"/>
    <property type="match status" value="1"/>
</dbReference>
<feature type="domain" description="Peptidoglycan hydrolase PcsB coiled-coil" evidence="5">
    <location>
        <begin position="102"/>
        <end position="176"/>
    </location>
</feature>
<dbReference type="InterPro" id="IPR051933">
    <property type="entry name" value="Resuscitation_pf_RpfB"/>
</dbReference>
<sequence length="368" mass="40330">MRKLTAITFAVTVLFGSTINSVQVFADSKDDLQDIQKQRQDIKNNLSGAQAKIADVMAEIDDLNEEIQRVNEEISQKQEVIDQTDNKIQGTVQEIGKLQQEIAELQDDIKKRQDILEKRMSSYQKTGGSISYLEVLFGAQSFTDFISRAAIVSTITDSDSELIDQLDSDIKTVEEKKLESLNKLDQLNEMRKEQEENLAAIQGKKQANENSKHKLEKKQSDLLTNINELKSKDSNLAKVESDVKASIAAEEARKARELEQKSSGTGQPIKSVKGKTITVTATAYTASCEGCSGVTKTGINLKANPNAKVIAVDPSVIPLGSVVYVEGYGYAIAGDVGSAIKGNRIDVFVSSQAKALKWGVKKLKVTIQ</sequence>
<feature type="coiled-coil region" evidence="2">
    <location>
        <begin position="25"/>
        <end position="115"/>
    </location>
</feature>
<dbReference type="EMBL" id="BORP01000001">
    <property type="protein sequence ID" value="GIO25893.1"/>
    <property type="molecule type" value="Genomic_DNA"/>
</dbReference>
<dbReference type="Gene3D" id="6.10.250.3150">
    <property type="match status" value="1"/>
</dbReference>
<feature type="coiled-coil region" evidence="2">
    <location>
        <begin position="163"/>
        <end position="232"/>
    </location>
</feature>